<protein>
    <submittedName>
        <fullName evidence="1">Uncharacterized protein</fullName>
    </submittedName>
</protein>
<reference evidence="2" key="1">
    <citation type="journal article" date="2019" name="Int. J. Syst. Evol. Microbiol.">
        <title>The Global Catalogue of Microorganisms (GCM) 10K type strain sequencing project: providing services to taxonomists for standard genome sequencing and annotation.</title>
        <authorList>
            <consortium name="The Broad Institute Genomics Platform"/>
            <consortium name="The Broad Institute Genome Sequencing Center for Infectious Disease"/>
            <person name="Wu L."/>
            <person name="Ma J."/>
        </authorList>
    </citation>
    <scope>NUCLEOTIDE SEQUENCE [LARGE SCALE GENOMIC DNA]</scope>
    <source>
        <strain evidence="2">CGMCC 1.12851</strain>
    </source>
</reference>
<dbReference type="Proteomes" id="UP000614261">
    <property type="component" value="Unassembled WGS sequence"/>
</dbReference>
<gene>
    <name evidence="1" type="ORF">GCM10010833_08870</name>
</gene>
<accession>A0ABQ1J1A1</accession>
<comment type="caution">
    <text evidence="1">The sequence shown here is derived from an EMBL/GenBank/DDBJ whole genome shotgun (WGS) entry which is preliminary data.</text>
</comment>
<sequence>MTAEIAVLNKLAVTLAADSAVTIGVGGAQKVYNSADKIFEITNHDPIGLMVYNNPEVQGIPIEVIAKRYRDTVCKNKSSTVFKFSEDFLSHLENLSAPENTIAENIVFSVTPLFEQIKMQRADEFGRIVDALRSLPEDAQDFTPEKLAKVFLDADLKLVSSHIDRLSSSTGHDWCVDISEDHVIAAHDAHINDAIKIVFDETVFPDEVIKLLVRAGSLCLIHEYIPERLTGLVFAGFGEDEIFPSLVSYEIYGVVAGKLKYKQTRKFDVDRALYPISTVLPFAQKEMVDRFIYGLDNQFLQLCVDFFEGSLNSLAERLEESLQDLDGDTTGTIVGALGAASAAIMDEFRDTLVPQHLKSSKEQLSDIIRSMPKQELAALSESLVNITSLKRKFSADAESVGGPIDVAMITRAEGFVWVKRKHFFEARLNPRYFHRRYGSANQTVSNAYTEETEA</sequence>
<organism evidence="1 2">
    <name type="scientific">Blastomonas aquatica</name>
    <dbReference type="NCBI Taxonomy" id="1510276"/>
    <lineage>
        <taxon>Bacteria</taxon>
        <taxon>Pseudomonadati</taxon>
        <taxon>Pseudomonadota</taxon>
        <taxon>Alphaproteobacteria</taxon>
        <taxon>Sphingomonadales</taxon>
        <taxon>Sphingomonadaceae</taxon>
        <taxon>Blastomonas</taxon>
    </lineage>
</organism>
<name>A0ABQ1J1A1_9SPHN</name>
<dbReference type="RefSeq" id="WP_188513201.1">
    <property type="nucleotide sequence ID" value="NZ_BMGD01000002.1"/>
</dbReference>
<proteinExistence type="predicted"/>
<dbReference type="EMBL" id="BMGD01000002">
    <property type="protein sequence ID" value="GGB56396.1"/>
    <property type="molecule type" value="Genomic_DNA"/>
</dbReference>
<keyword evidence="2" id="KW-1185">Reference proteome</keyword>
<evidence type="ECO:0000313" key="2">
    <source>
        <dbReference type="Proteomes" id="UP000614261"/>
    </source>
</evidence>
<evidence type="ECO:0000313" key="1">
    <source>
        <dbReference type="EMBL" id="GGB56396.1"/>
    </source>
</evidence>